<dbReference type="PANTHER" id="PTHR23088">
    <property type="entry name" value="NITRILASE-RELATED"/>
    <property type="match status" value="1"/>
</dbReference>
<dbReference type="GO" id="GO:0016787">
    <property type="term" value="F:hydrolase activity"/>
    <property type="evidence" value="ECO:0007669"/>
    <property type="project" value="UniProtKB-KW"/>
</dbReference>
<evidence type="ECO:0000313" key="3">
    <source>
        <dbReference type="Proteomes" id="UP000267187"/>
    </source>
</evidence>
<dbReference type="Gene3D" id="3.60.110.10">
    <property type="entry name" value="Carbon-nitrogen hydrolase"/>
    <property type="match status" value="1"/>
</dbReference>
<keyword evidence="3" id="KW-1185">Reference proteome</keyword>
<dbReference type="AlphaFoldDB" id="A0A3M0A0E3"/>
<dbReference type="OrthoDB" id="9803803at2"/>
<evidence type="ECO:0000313" key="2">
    <source>
        <dbReference type="EMBL" id="RMA78473.1"/>
    </source>
</evidence>
<accession>A0A3M0A0E3</accession>
<keyword evidence="2" id="KW-0378">Hydrolase</keyword>
<evidence type="ECO:0000259" key="1">
    <source>
        <dbReference type="PROSITE" id="PS50263"/>
    </source>
</evidence>
<proteinExistence type="predicted"/>
<dbReference type="Pfam" id="PF00795">
    <property type="entry name" value="CN_hydrolase"/>
    <property type="match status" value="1"/>
</dbReference>
<protein>
    <submittedName>
        <fullName evidence="2">Putative amidohydrolase</fullName>
    </submittedName>
</protein>
<reference evidence="2 3" key="1">
    <citation type="submission" date="2018-10" db="EMBL/GenBank/DDBJ databases">
        <title>Genomic Encyclopedia of Type Strains, Phase IV (KMG-IV): sequencing the most valuable type-strain genomes for metagenomic binning, comparative biology and taxonomic classification.</title>
        <authorList>
            <person name="Goeker M."/>
        </authorList>
    </citation>
    <scope>NUCLEOTIDE SEQUENCE [LARGE SCALE GENOMIC DNA]</scope>
    <source>
        <strain evidence="2 3">DSM 25080</strain>
    </source>
</reference>
<dbReference type="EMBL" id="REFJ01000006">
    <property type="protein sequence ID" value="RMA78473.1"/>
    <property type="molecule type" value="Genomic_DNA"/>
</dbReference>
<feature type="domain" description="CN hydrolase" evidence="1">
    <location>
        <begin position="4"/>
        <end position="231"/>
    </location>
</feature>
<dbReference type="SUPFAM" id="SSF56317">
    <property type="entry name" value="Carbon-nitrogen hydrolase"/>
    <property type="match status" value="1"/>
</dbReference>
<dbReference type="InterPro" id="IPR003010">
    <property type="entry name" value="C-N_Hydrolase"/>
</dbReference>
<dbReference type="RefSeq" id="WP_121877711.1">
    <property type="nucleotide sequence ID" value="NZ_REFJ01000006.1"/>
</dbReference>
<dbReference type="Proteomes" id="UP000267187">
    <property type="component" value="Unassembled WGS sequence"/>
</dbReference>
<dbReference type="PROSITE" id="PS50263">
    <property type="entry name" value="CN_HYDROLASE"/>
    <property type="match status" value="1"/>
</dbReference>
<sequence>MTQFAIAGLQLELSAGDNRHQIKKEIQKTMAIFPWVEMVVLPELASFGTNPELAESHPSDTEAFYSDIARELSIWLIPGSFFQREANGSVYNVAPVINPQGEVVERYQKIYPFYPYEKGVSAGAKFVVFDVPEVGRFGVSICYDQWYPEVTRNLTYLGAEVIICPTLTGTIDREVELSISRTNAVIGQCYFFNINAAGEMGVGQSIICGPDGSVIHQASVGRELMPVEVDLAQVRRVRERGMFGLGQAIKSFRDNPVVFDCYQPDADKKAAWGDLGELVVPERVQR</sequence>
<name>A0A3M0A0E3_9GAMM</name>
<dbReference type="InterPro" id="IPR036526">
    <property type="entry name" value="C-N_Hydrolase_sf"/>
</dbReference>
<dbReference type="CDD" id="cd07197">
    <property type="entry name" value="nitrilase"/>
    <property type="match status" value="1"/>
</dbReference>
<comment type="caution">
    <text evidence="2">The sequence shown here is derived from an EMBL/GenBank/DDBJ whole genome shotgun (WGS) entry which is preliminary data.</text>
</comment>
<organism evidence="2 3">
    <name type="scientific">Umboniibacter marinipuniceus</name>
    <dbReference type="NCBI Taxonomy" id="569599"/>
    <lineage>
        <taxon>Bacteria</taxon>
        <taxon>Pseudomonadati</taxon>
        <taxon>Pseudomonadota</taxon>
        <taxon>Gammaproteobacteria</taxon>
        <taxon>Cellvibrionales</taxon>
        <taxon>Cellvibrionaceae</taxon>
        <taxon>Umboniibacter</taxon>
    </lineage>
</organism>
<dbReference type="PANTHER" id="PTHR23088:SF27">
    <property type="entry name" value="DEAMINATED GLUTATHIONE AMIDASE"/>
    <property type="match status" value="1"/>
</dbReference>
<gene>
    <name evidence="2" type="ORF">DFR27_2412</name>
</gene>